<organism evidence="3 4">
    <name type="scientific">Actinacidiphila glaucinigra</name>
    <dbReference type="NCBI Taxonomy" id="235986"/>
    <lineage>
        <taxon>Bacteria</taxon>
        <taxon>Bacillati</taxon>
        <taxon>Actinomycetota</taxon>
        <taxon>Actinomycetes</taxon>
        <taxon>Kitasatosporales</taxon>
        <taxon>Streptomycetaceae</taxon>
        <taxon>Actinacidiphila</taxon>
    </lineage>
</organism>
<dbReference type="SUPFAM" id="SSF53474">
    <property type="entry name" value="alpha/beta-Hydrolases"/>
    <property type="match status" value="1"/>
</dbReference>
<reference evidence="3 4" key="1">
    <citation type="submission" date="2017-06" db="EMBL/GenBank/DDBJ databases">
        <authorList>
            <person name="Kim H.J."/>
            <person name="Triplett B.A."/>
        </authorList>
    </citation>
    <scope>NUCLEOTIDE SEQUENCE [LARGE SCALE GENOMIC DNA]</scope>
    <source>
        <strain evidence="3 4">CGMCC 4.1858</strain>
    </source>
</reference>
<dbReference type="InterPro" id="IPR050266">
    <property type="entry name" value="AB_hydrolase_sf"/>
</dbReference>
<dbReference type="AlphaFoldDB" id="A0A239I8K2"/>
<keyword evidence="4" id="KW-1185">Reference proteome</keyword>
<dbReference type="EMBL" id="FZOF01000010">
    <property type="protein sequence ID" value="SNS89722.1"/>
    <property type="molecule type" value="Genomic_DNA"/>
</dbReference>
<dbReference type="Proteomes" id="UP000198280">
    <property type="component" value="Unassembled WGS sequence"/>
</dbReference>
<dbReference type="Pfam" id="PF00561">
    <property type="entry name" value="Abhydrolase_1"/>
    <property type="match status" value="1"/>
</dbReference>
<dbReference type="OrthoDB" id="495620at2"/>
<evidence type="ECO:0000256" key="1">
    <source>
        <dbReference type="ARBA" id="ARBA00022801"/>
    </source>
</evidence>
<name>A0A239I8K2_9ACTN</name>
<dbReference type="GO" id="GO:0016787">
    <property type="term" value="F:hydrolase activity"/>
    <property type="evidence" value="ECO:0007669"/>
    <property type="project" value="UniProtKB-KW"/>
</dbReference>
<dbReference type="PANTHER" id="PTHR43798:SF31">
    <property type="entry name" value="AB HYDROLASE SUPERFAMILY PROTEIN YCLE"/>
    <property type="match status" value="1"/>
</dbReference>
<dbReference type="GO" id="GO:0016020">
    <property type="term" value="C:membrane"/>
    <property type="evidence" value="ECO:0007669"/>
    <property type="project" value="TreeGrafter"/>
</dbReference>
<dbReference type="InterPro" id="IPR000073">
    <property type="entry name" value="AB_hydrolase_1"/>
</dbReference>
<accession>A0A239I8K2</accession>
<gene>
    <name evidence="3" type="ORF">SAMN05216252_11034</name>
</gene>
<protein>
    <submittedName>
        <fullName evidence="3">Pimeloyl-ACP methyl ester carboxylesterase</fullName>
    </submittedName>
</protein>
<dbReference type="PRINTS" id="PR00111">
    <property type="entry name" value="ABHYDROLASE"/>
</dbReference>
<dbReference type="Gene3D" id="3.40.50.1820">
    <property type="entry name" value="alpha/beta hydrolase"/>
    <property type="match status" value="1"/>
</dbReference>
<evidence type="ECO:0000313" key="4">
    <source>
        <dbReference type="Proteomes" id="UP000198280"/>
    </source>
</evidence>
<evidence type="ECO:0000259" key="2">
    <source>
        <dbReference type="Pfam" id="PF00561"/>
    </source>
</evidence>
<proteinExistence type="predicted"/>
<feature type="domain" description="AB hydrolase-1" evidence="2">
    <location>
        <begin position="20"/>
        <end position="247"/>
    </location>
</feature>
<dbReference type="PANTHER" id="PTHR43798">
    <property type="entry name" value="MONOACYLGLYCEROL LIPASE"/>
    <property type="match status" value="1"/>
</dbReference>
<dbReference type="InterPro" id="IPR029058">
    <property type="entry name" value="AB_hydrolase_fold"/>
</dbReference>
<keyword evidence="1" id="KW-0378">Hydrolase</keyword>
<dbReference type="RefSeq" id="WP_089225491.1">
    <property type="nucleotide sequence ID" value="NZ_FZOF01000010.1"/>
</dbReference>
<sequence length="261" mass="27532">MLTLADEVGSLACTVTGDGPPVVLVHAGVADHRMWDDVVPGLAGHHTVIRYDMRGFGQSPPPAGPFSEHDDLRRVLDHFGHDRAHVVGASFGGRVALDFALAHPARVHSLAVFAPPWPGYDWSPRMIAYDAAETEALAAGDLDAAVRVNLDMWLYGPARGRDEVPAGSADRLRGPMRTALTHQGAVEAHSRGRADGDVATLTVPTLVGVGLLDVPDFQDIARRYAAAIPGATLVEFAAAAHLVAVDAPADMTAALVPFLAR</sequence>
<evidence type="ECO:0000313" key="3">
    <source>
        <dbReference type="EMBL" id="SNS89722.1"/>
    </source>
</evidence>